<reference evidence="1 2" key="1">
    <citation type="submission" date="2018-10" db="EMBL/GenBank/DDBJ databases">
        <title>Parasedimentitalea marina sp. nov., a psychrophilic bacterium isolated from deep seawater of the New Britain Trench.</title>
        <authorList>
            <person name="Cao J."/>
        </authorList>
    </citation>
    <scope>NUCLEOTIDE SEQUENCE [LARGE SCALE GENOMIC DNA]</scope>
    <source>
        <strain evidence="1 2">W43</strain>
    </source>
</reference>
<evidence type="ECO:0000313" key="1">
    <source>
        <dbReference type="EMBL" id="AZV77377.1"/>
    </source>
</evidence>
<dbReference type="RefSeq" id="WP_127747933.1">
    <property type="nucleotide sequence ID" value="NZ_CP033219.1"/>
</dbReference>
<name>A0A3T0N048_9RHOB</name>
<organism evidence="1 2">
    <name type="scientific">Parasedimentitalea marina</name>
    <dbReference type="NCBI Taxonomy" id="2483033"/>
    <lineage>
        <taxon>Bacteria</taxon>
        <taxon>Pseudomonadati</taxon>
        <taxon>Pseudomonadota</taxon>
        <taxon>Alphaproteobacteria</taxon>
        <taxon>Rhodobacterales</taxon>
        <taxon>Paracoccaceae</taxon>
        <taxon>Parasedimentitalea</taxon>
    </lineage>
</organism>
<sequence>MSAPTITLCRTCKTADPTLAGQLSEALSGMGLEASLQQVDCMSGCKRPQTLAVRQSGKTAYMFGEISLDDIPDVLTFLRLYTESPDGNIADARPLGGLRFKAIARIPANTAPTPQ</sequence>
<proteinExistence type="predicted"/>
<dbReference type="InterPro" id="IPR012863">
    <property type="entry name" value="DUF1636"/>
</dbReference>
<dbReference type="Pfam" id="PF07845">
    <property type="entry name" value="DUF1636"/>
    <property type="match status" value="1"/>
</dbReference>
<dbReference type="OrthoDB" id="8364077at2"/>
<dbReference type="AlphaFoldDB" id="A0A3T0N048"/>
<dbReference type="EMBL" id="CP033219">
    <property type="protein sequence ID" value="AZV77377.1"/>
    <property type="molecule type" value="Genomic_DNA"/>
</dbReference>
<keyword evidence="2" id="KW-1185">Reference proteome</keyword>
<dbReference type="Proteomes" id="UP000283063">
    <property type="component" value="Chromosome"/>
</dbReference>
<dbReference type="KEGG" id="sedi:EBB79_05385"/>
<gene>
    <name evidence="1" type="ORF">EBB79_05385</name>
</gene>
<evidence type="ECO:0000313" key="2">
    <source>
        <dbReference type="Proteomes" id="UP000283063"/>
    </source>
</evidence>
<protein>
    <submittedName>
        <fullName evidence="1">DUF1636 domain-containing protein</fullName>
    </submittedName>
</protein>
<accession>A0A3T0N048</accession>